<dbReference type="GO" id="GO:0030170">
    <property type="term" value="F:pyridoxal phosphate binding"/>
    <property type="evidence" value="ECO:0007669"/>
    <property type="project" value="InterPro"/>
</dbReference>
<dbReference type="HOGENOM" id="CLU_028286_1_0_1"/>
<dbReference type="OMA" id="AHDRSFM"/>
<dbReference type="OrthoDB" id="5718at2759"/>
<feature type="domain" description="MOSC" evidence="1">
    <location>
        <begin position="144"/>
        <end position="317"/>
    </location>
</feature>
<dbReference type="RefSeq" id="XP_005535772.1">
    <property type="nucleotide sequence ID" value="XM_005535715.1"/>
</dbReference>
<dbReference type="STRING" id="280699.M1UPU7"/>
<dbReference type="SUPFAM" id="SSF50800">
    <property type="entry name" value="PK beta-barrel domain-like"/>
    <property type="match status" value="1"/>
</dbReference>
<reference evidence="2 3" key="2">
    <citation type="journal article" date="2007" name="BMC Biol.">
        <title>A 100%-complete sequence reveals unusually simple genomic features in the hot-spring red alga Cyanidioschyzon merolae.</title>
        <authorList>
            <person name="Nozaki H."/>
            <person name="Takano H."/>
            <person name="Misumi O."/>
            <person name="Terasawa K."/>
            <person name="Matsuzaki M."/>
            <person name="Maruyama S."/>
            <person name="Nishida K."/>
            <person name="Yagisawa F."/>
            <person name="Yoshida Y."/>
            <person name="Fujiwara T."/>
            <person name="Takio S."/>
            <person name="Tamura K."/>
            <person name="Chung S.J."/>
            <person name="Nakamura S."/>
            <person name="Kuroiwa H."/>
            <person name="Tanaka K."/>
            <person name="Sato N."/>
            <person name="Kuroiwa T."/>
        </authorList>
    </citation>
    <scope>NUCLEOTIDE SEQUENCE [LARGE SCALE GENOMIC DNA]</scope>
    <source>
        <strain evidence="2 3">10D</strain>
    </source>
</reference>
<dbReference type="GO" id="GO:0003824">
    <property type="term" value="F:catalytic activity"/>
    <property type="evidence" value="ECO:0007669"/>
    <property type="project" value="InterPro"/>
</dbReference>
<dbReference type="Proteomes" id="UP000007014">
    <property type="component" value="Chromosome 6"/>
</dbReference>
<dbReference type="eggNOG" id="KOG2362">
    <property type="taxonomic scope" value="Eukaryota"/>
</dbReference>
<dbReference type="EMBL" id="AP006488">
    <property type="protein sequence ID" value="BAM79486.1"/>
    <property type="molecule type" value="Genomic_DNA"/>
</dbReference>
<dbReference type="PROSITE" id="PS51340">
    <property type="entry name" value="MOSC"/>
    <property type="match status" value="1"/>
</dbReference>
<evidence type="ECO:0000259" key="1">
    <source>
        <dbReference type="PROSITE" id="PS51340"/>
    </source>
</evidence>
<evidence type="ECO:0000313" key="3">
    <source>
        <dbReference type="Proteomes" id="UP000007014"/>
    </source>
</evidence>
<dbReference type="AlphaFoldDB" id="M1UPU7"/>
<dbReference type="GeneID" id="16992947"/>
<dbReference type="Gramene" id="CMF116CT">
    <property type="protein sequence ID" value="CMF116CT"/>
    <property type="gene ID" value="CMF116C"/>
</dbReference>
<dbReference type="KEGG" id="cme:CYME_CMF116C"/>
<reference evidence="2 3" key="1">
    <citation type="journal article" date="2004" name="Nature">
        <title>Genome sequence of the ultrasmall unicellular red alga Cyanidioschyzon merolae 10D.</title>
        <authorList>
            <person name="Matsuzaki M."/>
            <person name="Misumi O."/>
            <person name="Shin-i T."/>
            <person name="Maruyama S."/>
            <person name="Takahara M."/>
            <person name="Miyagishima S."/>
            <person name="Mori T."/>
            <person name="Nishida K."/>
            <person name="Yagisawa F."/>
            <person name="Nishida K."/>
            <person name="Yoshida Y."/>
            <person name="Nishimura Y."/>
            <person name="Nakao S."/>
            <person name="Kobayashi T."/>
            <person name="Momoyama Y."/>
            <person name="Higashiyama T."/>
            <person name="Minoda A."/>
            <person name="Sano M."/>
            <person name="Nomoto H."/>
            <person name="Oishi K."/>
            <person name="Hayashi H."/>
            <person name="Ohta F."/>
            <person name="Nishizaka S."/>
            <person name="Haga S."/>
            <person name="Miura S."/>
            <person name="Morishita T."/>
            <person name="Kabeya Y."/>
            <person name="Terasawa K."/>
            <person name="Suzuki Y."/>
            <person name="Ishii Y."/>
            <person name="Asakawa S."/>
            <person name="Takano H."/>
            <person name="Ohta N."/>
            <person name="Kuroiwa H."/>
            <person name="Tanaka K."/>
            <person name="Shimizu N."/>
            <person name="Sugano S."/>
            <person name="Sato N."/>
            <person name="Nozaki H."/>
            <person name="Ogasawara N."/>
            <person name="Kohara Y."/>
            <person name="Kuroiwa T."/>
        </authorList>
    </citation>
    <scope>NUCLEOTIDE SEQUENCE [LARGE SCALE GENOMIC DNA]</scope>
    <source>
        <strain evidence="2 3">10D</strain>
    </source>
</reference>
<sequence>MRCETRAVVTGLFVYPIKSCRGIAIEQSALSLTGLAYDRLYVIGRPGVEDGGRTARFVSQRQEPQLCQLVPELDLESSTLRVRSKVRPELEPLELPLEVSKERTADTQVRIWSDIVPAIDFGGEDWFAAALDDQLSYPVHIYRMPATFERTVDPERAFLSPSFDSVVGFADAFPVLLTSMQSLAELNRRIASQSGVAHQVPMSRFRPNIVIDALPLNEERVSAVQRRSLEPFEEDTWKRIQIGEQVTLLVAKPCSRCRITTTDQDTGRVDDAFREPLRTLETFRKQPLGLIFGQNLAPEYPRRSGQLLRVGDVVQVLEWQTNDSSPWWWQRLYRGFWGRASRPERPTAS</sequence>
<dbReference type="Pfam" id="PF03473">
    <property type="entry name" value="MOSC"/>
    <property type="match status" value="1"/>
</dbReference>
<dbReference type="InterPro" id="IPR011037">
    <property type="entry name" value="Pyrv_Knase-like_insert_dom_sf"/>
</dbReference>
<dbReference type="InterPro" id="IPR005303">
    <property type="entry name" value="MOCOS_middle"/>
</dbReference>
<gene>
    <name evidence="2" type="ORF">CYME_CMF116C</name>
</gene>
<accession>M1UPU7</accession>
<evidence type="ECO:0000313" key="2">
    <source>
        <dbReference type="EMBL" id="BAM79486.1"/>
    </source>
</evidence>
<name>M1UPU7_CYAM1</name>
<protein>
    <recommendedName>
        <fullName evidence="1">MOSC domain-containing protein</fullName>
    </recommendedName>
</protein>
<dbReference type="GO" id="GO:0030151">
    <property type="term" value="F:molybdenum ion binding"/>
    <property type="evidence" value="ECO:0007669"/>
    <property type="project" value="InterPro"/>
</dbReference>
<dbReference type="PANTHER" id="PTHR14237">
    <property type="entry name" value="MOLYBDOPTERIN COFACTOR SULFURASE MOSC"/>
    <property type="match status" value="1"/>
</dbReference>
<dbReference type="Pfam" id="PF03476">
    <property type="entry name" value="MOSC_N"/>
    <property type="match status" value="1"/>
</dbReference>
<dbReference type="SUPFAM" id="SSF141673">
    <property type="entry name" value="MOSC N-terminal domain-like"/>
    <property type="match status" value="1"/>
</dbReference>
<organism evidence="2 3">
    <name type="scientific">Cyanidioschyzon merolae (strain NIES-3377 / 10D)</name>
    <name type="common">Unicellular red alga</name>
    <dbReference type="NCBI Taxonomy" id="280699"/>
    <lineage>
        <taxon>Eukaryota</taxon>
        <taxon>Rhodophyta</taxon>
        <taxon>Bangiophyceae</taxon>
        <taxon>Cyanidiales</taxon>
        <taxon>Cyanidiaceae</taxon>
        <taxon>Cyanidioschyzon</taxon>
    </lineage>
</organism>
<dbReference type="InterPro" id="IPR005302">
    <property type="entry name" value="MoCF_Sase_C"/>
</dbReference>
<keyword evidence="3" id="KW-1185">Reference proteome</keyword>
<proteinExistence type="predicted"/>
<dbReference type="PANTHER" id="PTHR14237:SF19">
    <property type="entry name" value="MITOCHONDRIAL AMIDOXIME REDUCING COMPONENT 1"/>
    <property type="match status" value="1"/>
</dbReference>